<feature type="transmembrane region" description="Helical" evidence="1">
    <location>
        <begin position="113"/>
        <end position="132"/>
    </location>
</feature>
<sequence length="135" mass="15946">MENEEVDRGQNSLSFKEKDLFNKRQREQLALSKDYRNKRRRKLLLKKSNNKHTNNYTQYRQQLNSERSEWITCNHNEVDGYQMIPSEPLPKCLKMAKLLQNAYSLRSSLFPQFQSLIGGCVFLGVVLVFTMLEVI</sequence>
<evidence type="ECO:0000313" key="2">
    <source>
        <dbReference type="EMBL" id="KAL2493638.1"/>
    </source>
</evidence>
<keyword evidence="1" id="KW-1133">Transmembrane helix</keyword>
<reference evidence="3" key="1">
    <citation type="submission" date="2024-07" db="EMBL/GenBank/DDBJ databases">
        <title>Two chromosome-level genome assemblies of Korean endemic species Abeliophyllum distichum and Forsythia ovata (Oleaceae).</title>
        <authorList>
            <person name="Jang H."/>
        </authorList>
    </citation>
    <scope>NUCLEOTIDE SEQUENCE [LARGE SCALE GENOMIC DNA]</scope>
</reference>
<comment type="caution">
    <text evidence="2">The sequence shown here is derived from an EMBL/GenBank/DDBJ whole genome shotgun (WGS) entry which is preliminary data.</text>
</comment>
<evidence type="ECO:0000256" key="1">
    <source>
        <dbReference type="SAM" id="Phobius"/>
    </source>
</evidence>
<keyword evidence="3" id="KW-1185">Reference proteome</keyword>
<name>A0ABD1RYV4_9LAMI</name>
<dbReference type="EMBL" id="JBFOLJ010000011">
    <property type="protein sequence ID" value="KAL2493638.1"/>
    <property type="molecule type" value="Genomic_DNA"/>
</dbReference>
<accession>A0ABD1RYV4</accession>
<evidence type="ECO:0000313" key="3">
    <source>
        <dbReference type="Proteomes" id="UP001604277"/>
    </source>
</evidence>
<keyword evidence="1" id="KW-0472">Membrane</keyword>
<gene>
    <name evidence="2" type="ORF">Fot_37395</name>
</gene>
<keyword evidence="1" id="KW-0812">Transmembrane</keyword>
<organism evidence="2 3">
    <name type="scientific">Forsythia ovata</name>
    <dbReference type="NCBI Taxonomy" id="205694"/>
    <lineage>
        <taxon>Eukaryota</taxon>
        <taxon>Viridiplantae</taxon>
        <taxon>Streptophyta</taxon>
        <taxon>Embryophyta</taxon>
        <taxon>Tracheophyta</taxon>
        <taxon>Spermatophyta</taxon>
        <taxon>Magnoliopsida</taxon>
        <taxon>eudicotyledons</taxon>
        <taxon>Gunneridae</taxon>
        <taxon>Pentapetalae</taxon>
        <taxon>asterids</taxon>
        <taxon>lamiids</taxon>
        <taxon>Lamiales</taxon>
        <taxon>Oleaceae</taxon>
        <taxon>Forsythieae</taxon>
        <taxon>Forsythia</taxon>
    </lineage>
</organism>
<dbReference type="AlphaFoldDB" id="A0ABD1RYV4"/>
<protein>
    <submittedName>
        <fullName evidence="2">Uncharacterized protein</fullName>
    </submittedName>
</protein>
<dbReference type="Proteomes" id="UP001604277">
    <property type="component" value="Unassembled WGS sequence"/>
</dbReference>
<proteinExistence type="predicted"/>